<keyword evidence="1" id="KW-0812">Transmembrane</keyword>
<evidence type="ECO:0000313" key="3">
    <source>
        <dbReference type="Proteomes" id="UP001416858"/>
    </source>
</evidence>
<organism evidence="2 3">
    <name type="scientific">Novipirellula caenicola</name>
    <dbReference type="NCBI Taxonomy" id="1536901"/>
    <lineage>
        <taxon>Bacteria</taxon>
        <taxon>Pseudomonadati</taxon>
        <taxon>Planctomycetota</taxon>
        <taxon>Planctomycetia</taxon>
        <taxon>Pirellulales</taxon>
        <taxon>Pirellulaceae</taxon>
        <taxon>Novipirellula</taxon>
    </lineage>
</organism>
<proteinExistence type="predicted"/>
<evidence type="ECO:0000256" key="1">
    <source>
        <dbReference type="SAM" id="Phobius"/>
    </source>
</evidence>
<comment type="caution">
    <text evidence="2">The sequence shown here is derived from an EMBL/GenBank/DDBJ whole genome shotgun (WGS) entry which is preliminary data.</text>
</comment>
<dbReference type="Proteomes" id="UP001416858">
    <property type="component" value="Unassembled WGS sequence"/>
</dbReference>
<name>A0ABP9VWZ3_9BACT</name>
<protein>
    <submittedName>
        <fullName evidence="2">Uncharacterized protein</fullName>
    </submittedName>
</protein>
<keyword evidence="1" id="KW-0472">Membrane</keyword>
<gene>
    <name evidence="2" type="ORF">Rcae01_04725</name>
</gene>
<feature type="transmembrane region" description="Helical" evidence="1">
    <location>
        <begin position="15"/>
        <end position="39"/>
    </location>
</feature>
<reference evidence="2 3" key="1">
    <citation type="submission" date="2024-02" db="EMBL/GenBank/DDBJ databases">
        <title>Rhodopirellula caenicola NBRC 110016.</title>
        <authorList>
            <person name="Ichikawa N."/>
            <person name="Katano-Makiyama Y."/>
            <person name="Hidaka K."/>
        </authorList>
    </citation>
    <scope>NUCLEOTIDE SEQUENCE [LARGE SCALE GENOMIC DNA]</scope>
    <source>
        <strain evidence="2 3">NBRC 110016</strain>
    </source>
</reference>
<dbReference type="EMBL" id="BAABRO010000012">
    <property type="protein sequence ID" value="GAA5509226.1"/>
    <property type="molecule type" value="Genomic_DNA"/>
</dbReference>
<keyword evidence="3" id="KW-1185">Reference proteome</keyword>
<keyword evidence="1" id="KW-1133">Transmembrane helix</keyword>
<sequence length="66" mass="7151">MLLPTLNVKGRCTRIGLFAFISVFSALSCHNSFATFALVRSGYLTGKQLSATPSRTQQRNLSDSLG</sequence>
<evidence type="ECO:0000313" key="2">
    <source>
        <dbReference type="EMBL" id="GAA5509226.1"/>
    </source>
</evidence>
<accession>A0ABP9VWZ3</accession>